<dbReference type="PANTHER" id="PTHR30537">
    <property type="entry name" value="HTH-TYPE TRANSCRIPTIONAL REGULATOR"/>
    <property type="match status" value="1"/>
</dbReference>
<dbReference type="RefSeq" id="WP_189468016.1">
    <property type="nucleotide sequence ID" value="NZ_BMXS01000006.1"/>
</dbReference>
<keyword evidence="3" id="KW-0238">DNA-binding</keyword>
<evidence type="ECO:0000256" key="2">
    <source>
        <dbReference type="ARBA" id="ARBA00023015"/>
    </source>
</evidence>
<organism evidence="6 7">
    <name type="scientific">Litchfieldella qijiaojingensis</name>
    <dbReference type="NCBI Taxonomy" id="980347"/>
    <lineage>
        <taxon>Bacteria</taxon>
        <taxon>Pseudomonadati</taxon>
        <taxon>Pseudomonadota</taxon>
        <taxon>Gammaproteobacteria</taxon>
        <taxon>Oceanospirillales</taxon>
        <taxon>Halomonadaceae</taxon>
        <taxon>Litchfieldella</taxon>
    </lineage>
</organism>
<dbReference type="SUPFAM" id="SSF53850">
    <property type="entry name" value="Periplasmic binding protein-like II"/>
    <property type="match status" value="1"/>
</dbReference>
<keyword evidence="2" id="KW-0805">Transcription regulation</keyword>
<evidence type="ECO:0000259" key="5">
    <source>
        <dbReference type="PROSITE" id="PS50931"/>
    </source>
</evidence>
<evidence type="ECO:0000256" key="3">
    <source>
        <dbReference type="ARBA" id="ARBA00023125"/>
    </source>
</evidence>
<evidence type="ECO:0000256" key="4">
    <source>
        <dbReference type="ARBA" id="ARBA00023163"/>
    </source>
</evidence>
<sequence>MSQPPLKAIQCFCLAAQHLSFKKAADEAAVTPGAISQQIKSLENWLGMTLFERRARSIVLTEAGNAYYRRIAPLMEELIGVSQSMQQLDRLKVVRLSLPPAFALLFLGPALPAFRSRHPNIELRLNASSLLYSLQEAGNDLAIRYLPRADDQLDCTLLTQLHIFPVCSPAYLAAHPDLVHGHLHGVTLINDILHQDWPRLIQAHDLKLSDTHRLHVDQALLAHQSAENGLGIALGDSLLSRQALESGRLVVPFDASLPARRHIYLAHARKPLLSPAACTVKRWIIETFRDPSLALP</sequence>
<protein>
    <submittedName>
        <fullName evidence="6">LysR family transcriptional regulator</fullName>
    </submittedName>
</protein>
<dbReference type="InterPro" id="IPR036388">
    <property type="entry name" value="WH-like_DNA-bd_sf"/>
</dbReference>
<dbReference type="InterPro" id="IPR005119">
    <property type="entry name" value="LysR_subst-bd"/>
</dbReference>
<accession>A0ABQ2YR28</accession>
<gene>
    <name evidence="6" type="ORF">GCM10007160_16310</name>
</gene>
<dbReference type="EMBL" id="BMXS01000006">
    <property type="protein sequence ID" value="GGX89678.1"/>
    <property type="molecule type" value="Genomic_DNA"/>
</dbReference>
<evidence type="ECO:0000313" key="7">
    <source>
        <dbReference type="Proteomes" id="UP000653056"/>
    </source>
</evidence>
<name>A0ABQ2YR28_9GAMM</name>
<keyword evidence="4" id="KW-0804">Transcription</keyword>
<dbReference type="Pfam" id="PF00126">
    <property type="entry name" value="HTH_1"/>
    <property type="match status" value="1"/>
</dbReference>
<dbReference type="PANTHER" id="PTHR30537:SF74">
    <property type="entry name" value="HTH-TYPE TRANSCRIPTIONAL REGULATOR TRPI"/>
    <property type="match status" value="1"/>
</dbReference>
<reference evidence="7" key="1">
    <citation type="journal article" date="2019" name="Int. J. Syst. Evol. Microbiol.">
        <title>The Global Catalogue of Microorganisms (GCM) 10K type strain sequencing project: providing services to taxonomists for standard genome sequencing and annotation.</title>
        <authorList>
            <consortium name="The Broad Institute Genomics Platform"/>
            <consortium name="The Broad Institute Genome Sequencing Center for Infectious Disease"/>
            <person name="Wu L."/>
            <person name="Ma J."/>
        </authorList>
    </citation>
    <scope>NUCLEOTIDE SEQUENCE [LARGE SCALE GENOMIC DNA]</scope>
    <source>
        <strain evidence="7">KCTC 22228</strain>
    </source>
</reference>
<feature type="domain" description="HTH lysR-type" evidence="5">
    <location>
        <begin position="4"/>
        <end position="61"/>
    </location>
</feature>
<dbReference type="CDD" id="cd08432">
    <property type="entry name" value="PBP2_GcdR_TrpI_HvrB_AmpR_like"/>
    <property type="match status" value="1"/>
</dbReference>
<dbReference type="InterPro" id="IPR036390">
    <property type="entry name" value="WH_DNA-bd_sf"/>
</dbReference>
<comment type="similarity">
    <text evidence="1">Belongs to the LysR transcriptional regulatory family.</text>
</comment>
<proteinExistence type="inferred from homology"/>
<evidence type="ECO:0000313" key="6">
    <source>
        <dbReference type="EMBL" id="GGX89678.1"/>
    </source>
</evidence>
<keyword evidence="7" id="KW-1185">Reference proteome</keyword>
<dbReference type="Gene3D" id="3.40.190.10">
    <property type="entry name" value="Periplasmic binding protein-like II"/>
    <property type="match status" value="2"/>
</dbReference>
<dbReference type="PRINTS" id="PR00039">
    <property type="entry name" value="HTHLYSR"/>
</dbReference>
<comment type="caution">
    <text evidence="6">The sequence shown here is derived from an EMBL/GenBank/DDBJ whole genome shotgun (WGS) entry which is preliminary data.</text>
</comment>
<dbReference type="InterPro" id="IPR000847">
    <property type="entry name" value="LysR_HTH_N"/>
</dbReference>
<dbReference type="Gene3D" id="1.10.10.10">
    <property type="entry name" value="Winged helix-like DNA-binding domain superfamily/Winged helix DNA-binding domain"/>
    <property type="match status" value="1"/>
</dbReference>
<dbReference type="SUPFAM" id="SSF46785">
    <property type="entry name" value="Winged helix' DNA-binding domain"/>
    <property type="match status" value="1"/>
</dbReference>
<dbReference type="InterPro" id="IPR058163">
    <property type="entry name" value="LysR-type_TF_proteobact-type"/>
</dbReference>
<dbReference type="Proteomes" id="UP000653056">
    <property type="component" value="Unassembled WGS sequence"/>
</dbReference>
<dbReference type="PROSITE" id="PS50931">
    <property type="entry name" value="HTH_LYSR"/>
    <property type="match status" value="1"/>
</dbReference>
<evidence type="ECO:0000256" key="1">
    <source>
        <dbReference type="ARBA" id="ARBA00009437"/>
    </source>
</evidence>
<dbReference type="Pfam" id="PF03466">
    <property type="entry name" value="LysR_substrate"/>
    <property type="match status" value="1"/>
</dbReference>